<evidence type="ECO:0000313" key="3">
    <source>
        <dbReference type="EMBL" id="PLW69176.1"/>
    </source>
</evidence>
<dbReference type="Proteomes" id="UP000235005">
    <property type="component" value="Unassembled WGS sequence"/>
</dbReference>
<dbReference type="Pfam" id="PF12172">
    <property type="entry name" value="zf-ChsH2"/>
    <property type="match status" value="1"/>
</dbReference>
<organism evidence="3 4">
    <name type="scientific">Pseudohalioglobus lutimaris</name>
    <dbReference type="NCBI Taxonomy" id="1737061"/>
    <lineage>
        <taxon>Bacteria</taxon>
        <taxon>Pseudomonadati</taxon>
        <taxon>Pseudomonadota</taxon>
        <taxon>Gammaproteobacteria</taxon>
        <taxon>Cellvibrionales</taxon>
        <taxon>Halieaceae</taxon>
        <taxon>Pseudohalioglobus</taxon>
    </lineage>
</organism>
<dbReference type="PANTHER" id="PTHR34075:SF5">
    <property type="entry name" value="BLR3430 PROTEIN"/>
    <property type="match status" value="1"/>
</dbReference>
<dbReference type="AlphaFoldDB" id="A0A2N5X3V0"/>
<gene>
    <name evidence="3" type="ORF">C0039_08935</name>
</gene>
<dbReference type="InterPro" id="IPR052513">
    <property type="entry name" value="Thioester_dehydratase-like"/>
</dbReference>
<dbReference type="EMBL" id="PKUS01000008">
    <property type="protein sequence ID" value="PLW69176.1"/>
    <property type="molecule type" value="Genomic_DNA"/>
</dbReference>
<dbReference type="RefSeq" id="WP_075999951.1">
    <property type="nucleotide sequence ID" value="NZ_PKUS01000008.1"/>
</dbReference>
<name>A0A2N5X3V0_9GAMM</name>
<reference evidence="3 4" key="1">
    <citation type="submission" date="2018-01" db="EMBL/GenBank/DDBJ databases">
        <title>The draft genome sequence of Halioglobus lutimaris HF004.</title>
        <authorList>
            <person name="Du Z.-J."/>
            <person name="Shi M.-J."/>
        </authorList>
    </citation>
    <scope>NUCLEOTIDE SEQUENCE [LARGE SCALE GENOMIC DNA]</scope>
    <source>
        <strain evidence="3 4">HF004</strain>
    </source>
</reference>
<dbReference type="Pfam" id="PF01796">
    <property type="entry name" value="OB_ChsH2_C"/>
    <property type="match status" value="1"/>
</dbReference>
<keyword evidence="4" id="KW-1185">Reference proteome</keyword>
<comment type="caution">
    <text evidence="3">The sequence shown here is derived from an EMBL/GenBank/DDBJ whole genome shotgun (WGS) entry which is preliminary data.</text>
</comment>
<feature type="domain" description="ChsH2 rubredoxin-like zinc ribbon" evidence="2">
    <location>
        <begin position="22"/>
        <end position="55"/>
    </location>
</feature>
<proteinExistence type="predicted"/>
<dbReference type="OrthoDB" id="3182121at2"/>
<dbReference type="InterPro" id="IPR012340">
    <property type="entry name" value="NA-bd_OB-fold"/>
</dbReference>
<protein>
    <submittedName>
        <fullName evidence="3">DNA-binding protein</fullName>
    </submittedName>
</protein>
<dbReference type="Gene3D" id="6.10.30.10">
    <property type="match status" value="1"/>
</dbReference>
<dbReference type="PANTHER" id="PTHR34075">
    <property type="entry name" value="BLR3430 PROTEIN"/>
    <property type="match status" value="1"/>
</dbReference>
<evidence type="ECO:0000259" key="1">
    <source>
        <dbReference type="Pfam" id="PF01796"/>
    </source>
</evidence>
<evidence type="ECO:0000313" key="4">
    <source>
        <dbReference type="Proteomes" id="UP000235005"/>
    </source>
</evidence>
<keyword evidence="3" id="KW-0238">DNA-binding</keyword>
<dbReference type="GO" id="GO:0003677">
    <property type="term" value="F:DNA binding"/>
    <property type="evidence" value="ECO:0007669"/>
    <property type="project" value="UniProtKB-KW"/>
</dbReference>
<dbReference type="InterPro" id="IPR022002">
    <property type="entry name" value="ChsH2_Znr"/>
</dbReference>
<accession>A0A2N5X3V0</accession>
<dbReference type="InterPro" id="IPR002878">
    <property type="entry name" value="ChsH2_C"/>
</dbReference>
<dbReference type="SUPFAM" id="SSF50249">
    <property type="entry name" value="Nucleic acid-binding proteins"/>
    <property type="match status" value="1"/>
</dbReference>
<feature type="domain" description="ChsH2 C-terminal OB-fold" evidence="1">
    <location>
        <begin position="56"/>
        <end position="124"/>
    </location>
</feature>
<sequence length="141" mass="16112">MSEYKKPLPGLDGLTGEFYDFCKQEALHFQRCSACNTFRHVPREMCAECNSFEWEWVKSSGKGTIFSWVVVNRALHPAFYDPAPDAVPMAPVVVEMEEGVRLTSNMVDCLPAELEMDMPVEVVYEVVTDTVTLPRFRRIKN</sequence>
<evidence type="ECO:0000259" key="2">
    <source>
        <dbReference type="Pfam" id="PF12172"/>
    </source>
</evidence>